<reference evidence="1 2" key="1">
    <citation type="journal article" date="2017" name="Nat. Ecol. Evol.">
        <title>Scallop genome provides insights into evolution of bilaterian karyotype and development.</title>
        <authorList>
            <person name="Wang S."/>
            <person name="Zhang J."/>
            <person name="Jiao W."/>
            <person name="Li J."/>
            <person name="Xun X."/>
            <person name="Sun Y."/>
            <person name="Guo X."/>
            <person name="Huan P."/>
            <person name="Dong B."/>
            <person name="Zhang L."/>
            <person name="Hu X."/>
            <person name="Sun X."/>
            <person name="Wang J."/>
            <person name="Zhao C."/>
            <person name="Wang Y."/>
            <person name="Wang D."/>
            <person name="Huang X."/>
            <person name="Wang R."/>
            <person name="Lv J."/>
            <person name="Li Y."/>
            <person name="Zhang Z."/>
            <person name="Liu B."/>
            <person name="Lu W."/>
            <person name="Hui Y."/>
            <person name="Liang J."/>
            <person name="Zhou Z."/>
            <person name="Hou R."/>
            <person name="Li X."/>
            <person name="Liu Y."/>
            <person name="Li H."/>
            <person name="Ning X."/>
            <person name="Lin Y."/>
            <person name="Zhao L."/>
            <person name="Xing Q."/>
            <person name="Dou J."/>
            <person name="Li Y."/>
            <person name="Mao J."/>
            <person name="Guo H."/>
            <person name="Dou H."/>
            <person name="Li T."/>
            <person name="Mu C."/>
            <person name="Jiang W."/>
            <person name="Fu Q."/>
            <person name="Fu X."/>
            <person name="Miao Y."/>
            <person name="Liu J."/>
            <person name="Yu Q."/>
            <person name="Li R."/>
            <person name="Liao H."/>
            <person name="Li X."/>
            <person name="Kong Y."/>
            <person name="Jiang Z."/>
            <person name="Chourrout D."/>
            <person name="Li R."/>
            <person name="Bao Z."/>
        </authorList>
    </citation>
    <scope>NUCLEOTIDE SEQUENCE [LARGE SCALE GENOMIC DNA]</scope>
    <source>
        <strain evidence="1 2">PY_sf001</strain>
    </source>
</reference>
<dbReference type="EMBL" id="NEDP02003157">
    <property type="protein sequence ID" value="OWF49342.1"/>
    <property type="molecule type" value="Genomic_DNA"/>
</dbReference>
<evidence type="ECO:0000313" key="1">
    <source>
        <dbReference type="EMBL" id="OWF49342.1"/>
    </source>
</evidence>
<name>A0A210QKS1_MIZYE</name>
<comment type="caution">
    <text evidence="1">The sequence shown here is derived from an EMBL/GenBank/DDBJ whole genome shotgun (WGS) entry which is preliminary data.</text>
</comment>
<dbReference type="Proteomes" id="UP000242188">
    <property type="component" value="Unassembled WGS sequence"/>
</dbReference>
<dbReference type="GO" id="GO:0005764">
    <property type="term" value="C:lysosome"/>
    <property type="evidence" value="ECO:0007669"/>
    <property type="project" value="TreeGrafter"/>
</dbReference>
<evidence type="ECO:0008006" key="3">
    <source>
        <dbReference type="Google" id="ProtNLM"/>
    </source>
</evidence>
<proteinExistence type="predicted"/>
<dbReference type="OrthoDB" id="6174048at2759"/>
<gene>
    <name evidence="1" type="ORF">KP79_PYT14691</name>
</gene>
<dbReference type="PANTHER" id="PTHR10697">
    <property type="entry name" value="MAMMALIAN EPENDYMIN-RELATED PROTEIN 1"/>
    <property type="match status" value="1"/>
</dbReference>
<dbReference type="AlphaFoldDB" id="A0A210QKS1"/>
<dbReference type="GO" id="GO:0005509">
    <property type="term" value="F:calcium ion binding"/>
    <property type="evidence" value="ECO:0007669"/>
    <property type="project" value="InterPro"/>
</dbReference>
<organism evidence="1 2">
    <name type="scientific">Mizuhopecten yessoensis</name>
    <name type="common">Japanese scallop</name>
    <name type="synonym">Patinopecten yessoensis</name>
    <dbReference type="NCBI Taxonomy" id="6573"/>
    <lineage>
        <taxon>Eukaryota</taxon>
        <taxon>Metazoa</taxon>
        <taxon>Spiralia</taxon>
        <taxon>Lophotrochozoa</taxon>
        <taxon>Mollusca</taxon>
        <taxon>Bivalvia</taxon>
        <taxon>Autobranchia</taxon>
        <taxon>Pteriomorphia</taxon>
        <taxon>Pectinida</taxon>
        <taxon>Pectinoidea</taxon>
        <taxon>Pectinidae</taxon>
        <taxon>Mizuhopecten</taxon>
    </lineage>
</organism>
<dbReference type="InterPro" id="IPR001299">
    <property type="entry name" value="Ependymin"/>
</dbReference>
<sequence length="243" mass="27942">MYFTLMKRMEVLNFILLFSCAIISLHVTLAKTKQLQCNFPAQWQSNVFFDFEMMLVATQHINASGRFYYDYTNQQTRFDFAGIEHAGNTSVDFTLMWKFNEPAFYTVDNLDKSCEREDGVSTFWNQWEGIPADASPEYFGRLGGFNEIVGQYKWAEKNAGPMGNVAITMDVKVGDVCSPVRLTMRELSKISYGAFAYNYEFLDISDIKSPNVFTPPPNCHNTTSLRHINRMVTIPRYFGLFMG</sequence>
<accession>A0A210QKS1</accession>
<dbReference type="GO" id="GO:0007160">
    <property type="term" value="P:cell-matrix adhesion"/>
    <property type="evidence" value="ECO:0007669"/>
    <property type="project" value="InterPro"/>
</dbReference>
<dbReference type="GO" id="GO:0005576">
    <property type="term" value="C:extracellular region"/>
    <property type="evidence" value="ECO:0007669"/>
    <property type="project" value="InterPro"/>
</dbReference>
<protein>
    <recommendedName>
        <fullName evidence="3">Mammalian ependymin-related protein 1</fullName>
    </recommendedName>
</protein>
<dbReference type="PANTHER" id="PTHR10697:SF1">
    <property type="entry name" value="MAMMALIAN EPENDYMIN-RELATED PROTEIN 1"/>
    <property type="match status" value="1"/>
</dbReference>
<evidence type="ECO:0000313" key="2">
    <source>
        <dbReference type="Proteomes" id="UP000242188"/>
    </source>
</evidence>
<keyword evidence="2" id="KW-1185">Reference proteome</keyword>